<dbReference type="Proteomes" id="UP001430848">
    <property type="component" value="Unassembled WGS sequence"/>
</dbReference>
<protein>
    <submittedName>
        <fullName evidence="1">Uncharacterized protein</fullName>
    </submittedName>
</protein>
<accession>A0ABR1NM98</accession>
<gene>
    <name evidence="1" type="ORF">SLS63_013859</name>
</gene>
<proteinExistence type="predicted"/>
<evidence type="ECO:0000313" key="1">
    <source>
        <dbReference type="EMBL" id="KAK7706890.1"/>
    </source>
</evidence>
<evidence type="ECO:0000313" key="2">
    <source>
        <dbReference type="Proteomes" id="UP001430848"/>
    </source>
</evidence>
<comment type="caution">
    <text evidence="1">The sequence shown here is derived from an EMBL/GenBank/DDBJ whole genome shotgun (WGS) entry which is preliminary data.</text>
</comment>
<keyword evidence="2" id="KW-1185">Reference proteome</keyword>
<organism evidence="1 2">
    <name type="scientific">Diaporthe eres</name>
    <name type="common">Phomopsis oblonga</name>
    <dbReference type="NCBI Taxonomy" id="83184"/>
    <lineage>
        <taxon>Eukaryota</taxon>
        <taxon>Fungi</taxon>
        <taxon>Dikarya</taxon>
        <taxon>Ascomycota</taxon>
        <taxon>Pezizomycotina</taxon>
        <taxon>Sordariomycetes</taxon>
        <taxon>Sordariomycetidae</taxon>
        <taxon>Diaporthales</taxon>
        <taxon>Diaporthaceae</taxon>
        <taxon>Diaporthe</taxon>
        <taxon>Diaporthe eres species complex</taxon>
    </lineage>
</organism>
<sequence length="142" mass="16461">MYYIIGTSLGFSREIYDWFVAQGVEPVVADADDYMTSADFNQSLGERLGLDPALVAVSWPKTTEDEQKLMHPVLLRMQETLVKSQGLDASRAARNVDLTEERARWKEEFSEEEVMLMEEIIAHITPHYEYLRERRFVPSSRN</sequence>
<name>A0ABR1NM98_DIAER</name>
<reference evidence="1 2" key="1">
    <citation type="submission" date="2024-02" db="EMBL/GenBank/DDBJ databases">
        <title>De novo assembly and annotation of 12 fungi associated with fruit tree decline syndrome in Ontario, Canada.</title>
        <authorList>
            <person name="Sulman M."/>
            <person name="Ellouze W."/>
            <person name="Ilyukhin E."/>
        </authorList>
    </citation>
    <scope>NUCLEOTIDE SEQUENCE [LARGE SCALE GENOMIC DNA]</scope>
    <source>
        <strain evidence="1 2">M169</strain>
    </source>
</reference>
<dbReference type="EMBL" id="JAKNSF020000209">
    <property type="protein sequence ID" value="KAK7706890.1"/>
    <property type="molecule type" value="Genomic_DNA"/>
</dbReference>